<evidence type="ECO:0000313" key="1">
    <source>
        <dbReference type="EMBL" id="UUV21739.1"/>
    </source>
</evidence>
<dbReference type="InterPro" id="IPR029063">
    <property type="entry name" value="SAM-dependent_MTases_sf"/>
</dbReference>
<evidence type="ECO:0000313" key="2">
    <source>
        <dbReference type="Proteomes" id="UP001317001"/>
    </source>
</evidence>
<protein>
    <submittedName>
        <fullName evidence="1">Class I SAM-dependent methyltransferase</fullName>
    </submittedName>
</protein>
<dbReference type="Proteomes" id="UP001317001">
    <property type="component" value="Chromosome"/>
</dbReference>
<gene>
    <name evidence="1" type="ORF">NPX36_01420</name>
</gene>
<keyword evidence="1" id="KW-0489">Methyltransferase</keyword>
<dbReference type="EMBL" id="CP102382">
    <property type="protein sequence ID" value="UUV21739.1"/>
    <property type="molecule type" value="Genomic_DNA"/>
</dbReference>
<dbReference type="GO" id="GO:0008168">
    <property type="term" value="F:methyltransferase activity"/>
    <property type="evidence" value="ECO:0007669"/>
    <property type="project" value="UniProtKB-KW"/>
</dbReference>
<proteinExistence type="predicted"/>
<dbReference type="Pfam" id="PF13489">
    <property type="entry name" value="Methyltransf_23"/>
    <property type="match status" value="1"/>
</dbReference>
<reference evidence="1 2" key="1">
    <citation type="submission" date="2022-08" db="EMBL/GenBank/DDBJ databases">
        <title>Myroides zhujiangensis sp. nov., a novel bacterium isolated from sediment in the Pearl River Estuary.</title>
        <authorList>
            <person name="Cui L."/>
        </authorList>
    </citation>
    <scope>NUCLEOTIDE SEQUENCE [LARGE SCALE GENOMIC DNA]</scope>
    <source>
        <strain evidence="1 2">SCSIO 72103</strain>
    </source>
</reference>
<dbReference type="SUPFAM" id="SSF53335">
    <property type="entry name" value="S-adenosyl-L-methionine-dependent methyltransferases"/>
    <property type="match status" value="1"/>
</dbReference>
<accession>A0ABY5NTD9</accession>
<dbReference type="GO" id="GO:0032259">
    <property type="term" value="P:methylation"/>
    <property type="evidence" value="ECO:0007669"/>
    <property type="project" value="UniProtKB-KW"/>
</dbReference>
<sequence>MNCTLCDTFLMEKADTDYYICTNCNAYLKCDDLYFNEAEEKNHYEQHNNDVNDTGYQNFTAPVTNTIIENCTTEMLGLDYGCGKGPVISKQLLEKGFKVDLFDPYFYPDTSYLNKHYDYIFSCEVFEHFYQPFEELKKLHSILKPKGLLIVKTHLYNHQTDFKNWYYRKDQTHVFIYTFKTFEYIAEHFGFDIVTLTEKLIVLRKRIF</sequence>
<dbReference type="CDD" id="cd02440">
    <property type="entry name" value="AdoMet_MTases"/>
    <property type="match status" value="1"/>
</dbReference>
<keyword evidence="1" id="KW-0808">Transferase</keyword>
<keyword evidence="2" id="KW-1185">Reference proteome</keyword>
<organism evidence="1 2">
    <name type="scientific">Paenimyroides aestuarii</name>
    <dbReference type="NCBI Taxonomy" id="2968490"/>
    <lineage>
        <taxon>Bacteria</taxon>
        <taxon>Pseudomonadati</taxon>
        <taxon>Bacteroidota</taxon>
        <taxon>Flavobacteriia</taxon>
        <taxon>Flavobacteriales</taxon>
        <taxon>Flavobacteriaceae</taxon>
        <taxon>Paenimyroides</taxon>
    </lineage>
</organism>
<dbReference type="RefSeq" id="WP_257499659.1">
    <property type="nucleotide sequence ID" value="NZ_CP102382.1"/>
</dbReference>
<name>A0ABY5NTD9_9FLAO</name>
<dbReference type="Gene3D" id="3.40.50.150">
    <property type="entry name" value="Vaccinia Virus protein VP39"/>
    <property type="match status" value="1"/>
</dbReference>